<dbReference type="GO" id="GO:0016881">
    <property type="term" value="F:acid-amino acid ligase activity"/>
    <property type="evidence" value="ECO:0007669"/>
    <property type="project" value="TreeGrafter"/>
</dbReference>
<dbReference type="PANTHER" id="PTHR31901:SF9">
    <property type="entry name" value="GH3 DOMAIN-CONTAINING PROTEIN"/>
    <property type="match status" value="1"/>
</dbReference>
<dbReference type="Pfam" id="PF23572">
    <property type="entry name" value="GH3_C"/>
    <property type="match status" value="1"/>
</dbReference>
<evidence type="ECO:0000313" key="5">
    <source>
        <dbReference type="Proteomes" id="UP000230750"/>
    </source>
</evidence>
<dbReference type="Pfam" id="PF23571">
    <property type="entry name" value="GH3_M"/>
    <property type="match status" value="1"/>
</dbReference>
<reference evidence="4 5" key="1">
    <citation type="journal article" date="2017" name="PLoS Biol.">
        <title>The sea cucumber genome provides insights into morphological evolution and visceral regeneration.</title>
        <authorList>
            <person name="Zhang X."/>
            <person name="Sun L."/>
            <person name="Yuan J."/>
            <person name="Sun Y."/>
            <person name="Gao Y."/>
            <person name="Zhang L."/>
            <person name="Li S."/>
            <person name="Dai H."/>
            <person name="Hamel J.F."/>
            <person name="Liu C."/>
            <person name="Yu Y."/>
            <person name="Liu S."/>
            <person name="Lin W."/>
            <person name="Guo K."/>
            <person name="Jin S."/>
            <person name="Xu P."/>
            <person name="Storey K.B."/>
            <person name="Huan P."/>
            <person name="Zhang T."/>
            <person name="Zhou Y."/>
            <person name="Zhang J."/>
            <person name="Lin C."/>
            <person name="Li X."/>
            <person name="Xing L."/>
            <person name="Huo D."/>
            <person name="Sun M."/>
            <person name="Wang L."/>
            <person name="Mercier A."/>
            <person name="Li F."/>
            <person name="Yang H."/>
            <person name="Xiang J."/>
        </authorList>
    </citation>
    <scope>NUCLEOTIDE SEQUENCE [LARGE SCALE GENOMIC DNA]</scope>
    <source>
        <strain evidence="4">Shaxun</strain>
        <tissue evidence="4">Muscle</tissue>
    </source>
</reference>
<proteinExistence type="predicted"/>
<protein>
    <submittedName>
        <fullName evidence="4">Putative indole-3-acetic acid-amido synthetase GH3.9</fullName>
    </submittedName>
</protein>
<dbReference type="AlphaFoldDB" id="A0A2G8KGB6"/>
<gene>
    <name evidence="4" type="ORF">BSL78_16100</name>
</gene>
<feature type="transmembrane region" description="Helical" evidence="1">
    <location>
        <begin position="6"/>
        <end position="25"/>
    </location>
</feature>
<evidence type="ECO:0000313" key="4">
    <source>
        <dbReference type="EMBL" id="PIK47042.1"/>
    </source>
</evidence>
<comment type="caution">
    <text evidence="4">The sequence shown here is derived from an EMBL/GenBank/DDBJ whole genome shotgun (WGS) entry which is preliminary data.</text>
</comment>
<keyword evidence="1" id="KW-0812">Transmembrane</keyword>
<dbReference type="GO" id="GO:0005737">
    <property type="term" value="C:cytoplasm"/>
    <property type="evidence" value="ECO:0007669"/>
    <property type="project" value="TreeGrafter"/>
</dbReference>
<feature type="domain" description="GH3 middle" evidence="2">
    <location>
        <begin position="173"/>
        <end position="241"/>
    </location>
</feature>
<sequence length="412" mass="46709">MKYVLLSSAFLAVSAVITSYIFFVMNHDFAPISIFKIVFVGFAAGVSCTLGLVFLFISTQPVSRHFDAKRAFIHFLLEYGLRLYGKRRKARFDVSCERPRETQEILLQTFLKAQGKQPTFEKITSRSKSEGGIDITSLSYLPKGIPIYVLSFNGSEGLYGVNLDPFSTSAEFVALINCCVFEFIPEENISESNPDTLFIDEVEVGKKYEMVITGESGLYRYRVGDVVEITGYYHKTPKINLSTGIYITYGIGTLLNMVGEKVSSDVVRNAVRDAVSMNYPDVRLVYQAVAESNITIELSLDGLSEVKSKGSHYIFFLELEETSRDLLSEFNTKVIAESIDNNLYSRHRFYQNFKDTKQIHPSTVYIVHPGAFYKLRDYVIANSTATANQFKMLEKLRTEGTFELMFKNRIIE</sequence>
<dbReference type="InterPro" id="IPR004993">
    <property type="entry name" value="GH3"/>
</dbReference>
<feature type="transmembrane region" description="Helical" evidence="1">
    <location>
        <begin position="37"/>
        <end position="57"/>
    </location>
</feature>
<dbReference type="EMBL" id="MRZV01000606">
    <property type="protein sequence ID" value="PIK47042.1"/>
    <property type="molecule type" value="Genomic_DNA"/>
</dbReference>
<accession>A0A2G8KGB6</accession>
<evidence type="ECO:0000259" key="3">
    <source>
        <dbReference type="Pfam" id="PF23572"/>
    </source>
</evidence>
<evidence type="ECO:0000259" key="2">
    <source>
        <dbReference type="Pfam" id="PF23571"/>
    </source>
</evidence>
<name>A0A2G8KGB6_STIJA</name>
<dbReference type="PANTHER" id="PTHR31901">
    <property type="entry name" value="GH3 DOMAIN-CONTAINING PROTEIN"/>
    <property type="match status" value="1"/>
</dbReference>
<keyword evidence="1" id="KW-0472">Membrane</keyword>
<dbReference type="InterPro" id="IPR055377">
    <property type="entry name" value="GH3_M"/>
</dbReference>
<dbReference type="Proteomes" id="UP000230750">
    <property type="component" value="Unassembled WGS sequence"/>
</dbReference>
<dbReference type="InterPro" id="IPR055378">
    <property type="entry name" value="GH3_C"/>
</dbReference>
<organism evidence="4 5">
    <name type="scientific">Stichopus japonicus</name>
    <name type="common">Sea cucumber</name>
    <dbReference type="NCBI Taxonomy" id="307972"/>
    <lineage>
        <taxon>Eukaryota</taxon>
        <taxon>Metazoa</taxon>
        <taxon>Echinodermata</taxon>
        <taxon>Eleutherozoa</taxon>
        <taxon>Echinozoa</taxon>
        <taxon>Holothuroidea</taxon>
        <taxon>Aspidochirotacea</taxon>
        <taxon>Aspidochirotida</taxon>
        <taxon>Stichopodidae</taxon>
        <taxon>Apostichopus</taxon>
    </lineage>
</organism>
<keyword evidence="1" id="KW-1133">Transmembrane helix</keyword>
<feature type="domain" description="GH3 C-terminal" evidence="3">
    <location>
        <begin position="306"/>
        <end position="392"/>
    </location>
</feature>
<dbReference type="OrthoDB" id="10004661at2759"/>
<evidence type="ECO:0000256" key="1">
    <source>
        <dbReference type="SAM" id="Phobius"/>
    </source>
</evidence>
<keyword evidence="5" id="KW-1185">Reference proteome</keyword>